<organism evidence="1 2">
    <name type="scientific">Candidatus Accumulibacter phosphatis</name>
    <dbReference type="NCBI Taxonomy" id="327160"/>
    <lineage>
        <taxon>Bacteria</taxon>
        <taxon>Pseudomonadati</taxon>
        <taxon>Pseudomonadota</taxon>
        <taxon>Betaproteobacteria</taxon>
        <taxon>Candidatus Accumulibacter</taxon>
    </lineage>
</organism>
<reference evidence="1 2" key="1">
    <citation type="submission" date="2019-03" db="EMBL/GenBank/DDBJ databases">
        <title>Metabolic reconstructions from genomes of highly enriched 'Candidatus Accumulibacter' and 'Candidatus Competibacter' bioreactor populations.</title>
        <authorList>
            <person name="Annavajhala M.K."/>
            <person name="Welles L."/>
            <person name="Abbas B."/>
            <person name="Sorokin D."/>
            <person name="Park H."/>
            <person name="Van Loosdrecht M."/>
            <person name="Chandran K."/>
        </authorList>
    </citation>
    <scope>NUCLEOTIDE SEQUENCE [LARGE SCALE GENOMIC DNA]</scope>
    <source>
        <strain evidence="1 2">SBR_S</strain>
    </source>
</reference>
<proteinExistence type="predicted"/>
<comment type="caution">
    <text evidence="1">The sequence shown here is derived from an EMBL/GenBank/DDBJ whole genome shotgun (WGS) entry which is preliminary data.</text>
</comment>
<dbReference type="SUPFAM" id="SSF160246">
    <property type="entry name" value="EspE N-terminal domain-like"/>
    <property type="match status" value="1"/>
</dbReference>
<name>A0ABX1TZ99_9PROT</name>
<accession>A0ABX1TZ99</accession>
<evidence type="ECO:0000313" key="2">
    <source>
        <dbReference type="Proteomes" id="UP000749010"/>
    </source>
</evidence>
<dbReference type="RefSeq" id="WP_169066592.1">
    <property type="nucleotide sequence ID" value="NZ_SPMY01000027.1"/>
</dbReference>
<keyword evidence="2" id="KW-1185">Reference proteome</keyword>
<protein>
    <submittedName>
        <fullName evidence="1">Uncharacterized protein</fullName>
    </submittedName>
</protein>
<sequence>MAANPQNSPLSGLARALVQAGRLTEAEAESLLAHSAASRTSLIEQIVNANKATFLAWMLHKEGE</sequence>
<dbReference type="Proteomes" id="UP000749010">
    <property type="component" value="Unassembled WGS sequence"/>
</dbReference>
<dbReference type="InterPro" id="IPR037257">
    <property type="entry name" value="T2SS_E_N_sf"/>
</dbReference>
<dbReference type="EMBL" id="SPMY01000027">
    <property type="protein sequence ID" value="NMQ28174.1"/>
    <property type="molecule type" value="Genomic_DNA"/>
</dbReference>
<gene>
    <name evidence="1" type="ORF">E4Q23_10665</name>
</gene>
<evidence type="ECO:0000313" key="1">
    <source>
        <dbReference type="EMBL" id="NMQ28174.1"/>
    </source>
</evidence>